<dbReference type="RefSeq" id="WP_304995601.1">
    <property type="nucleotide sequence ID" value="NZ_CP101717.1"/>
</dbReference>
<dbReference type="GO" id="GO:0022857">
    <property type="term" value="F:transmembrane transporter activity"/>
    <property type="evidence" value="ECO:0007669"/>
    <property type="project" value="InterPro"/>
</dbReference>
<dbReference type="InterPro" id="IPR020846">
    <property type="entry name" value="MFS_dom"/>
</dbReference>
<comment type="subcellular location">
    <subcellularLocation>
        <location evidence="1">Cell membrane</location>
        <topology evidence="1">Multi-pass membrane protein</topology>
    </subcellularLocation>
</comment>
<proteinExistence type="predicted"/>
<dbReference type="Pfam" id="PF07690">
    <property type="entry name" value="MFS_1"/>
    <property type="match status" value="1"/>
</dbReference>
<feature type="transmembrane region" description="Helical" evidence="6">
    <location>
        <begin position="74"/>
        <end position="92"/>
    </location>
</feature>
<dbReference type="InterPro" id="IPR011701">
    <property type="entry name" value="MFS"/>
</dbReference>
<dbReference type="InterPro" id="IPR036259">
    <property type="entry name" value="MFS_trans_sf"/>
</dbReference>
<accession>A0AB38YGF3</accession>
<feature type="transmembrane region" description="Helical" evidence="6">
    <location>
        <begin position="368"/>
        <end position="389"/>
    </location>
</feature>
<reference evidence="8" key="1">
    <citation type="submission" date="2022-07" db="EMBL/GenBank/DDBJ databases">
        <title>Complete genome sequence of Salinispirillum sp. LH10-3-1 capable of multiple carbohydrate inversion isolated from a soda lake.</title>
        <authorList>
            <person name="Liu J."/>
            <person name="Zhai Y."/>
            <person name="Zhang H."/>
            <person name="Yang H."/>
            <person name="Qu J."/>
            <person name="Li J."/>
        </authorList>
    </citation>
    <scope>NUCLEOTIDE SEQUENCE</scope>
    <source>
        <strain evidence="8">LH 10-3-1</strain>
    </source>
</reference>
<evidence type="ECO:0000256" key="4">
    <source>
        <dbReference type="ARBA" id="ARBA00022989"/>
    </source>
</evidence>
<feature type="transmembrane region" description="Helical" evidence="6">
    <location>
        <begin position="166"/>
        <end position="185"/>
    </location>
</feature>
<feature type="transmembrane region" description="Helical" evidence="6">
    <location>
        <begin position="249"/>
        <end position="267"/>
    </location>
</feature>
<evidence type="ECO:0000256" key="2">
    <source>
        <dbReference type="ARBA" id="ARBA00022475"/>
    </source>
</evidence>
<feature type="transmembrane region" description="Helical" evidence="6">
    <location>
        <begin position="44"/>
        <end position="62"/>
    </location>
</feature>
<feature type="transmembrane region" description="Helical" evidence="6">
    <location>
        <begin position="12"/>
        <end position="32"/>
    </location>
</feature>
<feature type="domain" description="Major facilitator superfamily (MFS) profile" evidence="7">
    <location>
        <begin position="212"/>
        <end position="415"/>
    </location>
</feature>
<evidence type="ECO:0000313" key="8">
    <source>
        <dbReference type="EMBL" id="WLD58315.1"/>
    </source>
</evidence>
<feature type="transmembrane region" description="Helical" evidence="6">
    <location>
        <begin position="98"/>
        <end position="122"/>
    </location>
</feature>
<feature type="transmembrane region" description="Helical" evidence="6">
    <location>
        <begin position="340"/>
        <end position="362"/>
    </location>
</feature>
<feature type="transmembrane region" description="Helical" evidence="6">
    <location>
        <begin position="274"/>
        <end position="294"/>
    </location>
</feature>
<protein>
    <submittedName>
        <fullName evidence="8">MFS transporter</fullName>
    </submittedName>
</protein>
<evidence type="ECO:0000256" key="5">
    <source>
        <dbReference type="ARBA" id="ARBA00023136"/>
    </source>
</evidence>
<dbReference type="GO" id="GO:0005886">
    <property type="term" value="C:plasma membrane"/>
    <property type="evidence" value="ECO:0007669"/>
    <property type="project" value="UniProtKB-SubCell"/>
</dbReference>
<feature type="transmembrane region" description="Helical" evidence="6">
    <location>
        <begin position="212"/>
        <end position="237"/>
    </location>
</feature>
<keyword evidence="3 6" id="KW-0812">Transmembrane</keyword>
<dbReference type="EMBL" id="CP101717">
    <property type="protein sequence ID" value="WLD58315.1"/>
    <property type="molecule type" value="Genomic_DNA"/>
</dbReference>
<evidence type="ECO:0000256" key="3">
    <source>
        <dbReference type="ARBA" id="ARBA00022692"/>
    </source>
</evidence>
<dbReference type="AlphaFoldDB" id="A0AB38YGF3"/>
<keyword evidence="2" id="KW-1003">Cell membrane</keyword>
<organism evidence="8">
    <name type="scientific">Salinispirillum sp. LH 10-3-1</name>
    <dbReference type="NCBI Taxonomy" id="2952525"/>
    <lineage>
        <taxon>Bacteria</taxon>
        <taxon>Pseudomonadati</taxon>
        <taxon>Pseudomonadota</taxon>
        <taxon>Gammaproteobacteria</taxon>
        <taxon>Oceanospirillales</taxon>
        <taxon>Saccharospirillaceae</taxon>
        <taxon>Salinispirillum</taxon>
    </lineage>
</organism>
<keyword evidence="5 6" id="KW-0472">Membrane</keyword>
<evidence type="ECO:0000256" key="1">
    <source>
        <dbReference type="ARBA" id="ARBA00004651"/>
    </source>
</evidence>
<dbReference type="Gene3D" id="1.20.1250.20">
    <property type="entry name" value="MFS general substrate transporter like domains"/>
    <property type="match status" value="2"/>
</dbReference>
<dbReference type="PANTHER" id="PTHR23513">
    <property type="entry name" value="INTEGRAL MEMBRANE EFFLUX PROTEIN-RELATED"/>
    <property type="match status" value="1"/>
</dbReference>
<gene>
    <name evidence="8" type="ORF">NFC81_00635</name>
</gene>
<name>A0AB38YGF3_9GAMM</name>
<dbReference type="PROSITE" id="PS50850">
    <property type="entry name" value="MFS"/>
    <property type="match status" value="1"/>
</dbReference>
<evidence type="ECO:0000256" key="6">
    <source>
        <dbReference type="SAM" id="Phobius"/>
    </source>
</evidence>
<sequence>MNSVLPLNFYRVQFAYLLFSSVTASFSLYLVWHYSSNDLSTSRLGLVLGLASLAGFAQFVFLSFQSIHSRERKLSLRLSVCAILAVLLPLALGGNVPIALLAGAIILSICGAFVATASVAIIPQTSPKEHAVTAFSHKTAMFSFEPLLGPMLAGAVLTYFGGTGYLMGAIAFLVVILVLFSQSDFHTQSVEPTQMKAGLNGIKLLWGVRTELWIATISAIFNFAFTPFLILIMPLVILDNLGLGPLHVGLMQGAFAAGLFLGSSYLVRVANLLFGSRYSIVVGGVAMSLAIMSFAVVENFIYLLGVQALAGMGLALFNVNATKIRSLATPIQYRSMLESSFMLACMSTIPVGMWVFGTLAAYGTLNVALLFCGGCLLIASVMVLAVPYLSSLAKMKGEVLDGAYARYYPQLFSLK</sequence>
<dbReference type="PANTHER" id="PTHR23513:SF6">
    <property type="entry name" value="MAJOR FACILITATOR SUPERFAMILY ASSOCIATED DOMAIN-CONTAINING PROTEIN"/>
    <property type="match status" value="1"/>
</dbReference>
<dbReference type="SUPFAM" id="SSF103473">
    <property type="entry name" value="MFS general substrate transporter"/>
    <property type="match status" value="1"/>
</dbReference>
<keyword evidence="4 6" id="KW-1133">Transmembrane helix</keyword>
<evidence type="ECO:0000259" key="7">
    <source>
        <dbReference type="PROSITE" id="PS50850"/>
    </source>
</evidence>
<feature type="transmembrane region" description="Helical" evidence="6">
    <location>
        <begin position="300"/>
        <end position="319"/>
    </location>
</feature>